<dbReference type="InterPro" id="IPR000182">
    <property type="entry name" value="GNAT_dom"/>
</dbReference>
<evidence type="ECO:0000313" key="3">
    <source>
        <dbReference type="Proteomes" id="UP001330812"/>
    </source>
</evidence>
<sequence>MRPLDTRAPGLGDGVSLAVVRPLDACVLLALVIGFRPRGRVGSVFARSRTQKSRVACSVSRVPRFGDRELPAMARLQEFASSTTRRWCRRPGRAGDWGASSRADRVSFAVVGAEKSRAVLQAAEIRMRPAPGIGCHPAMTIVLSTPRVGELPAALAALRGWQRDGAPWQLHPGDVGWFWRAGAENAAAALRIWRWAGDVVAVGLLDGSELLRLTLAPDVRRDEVLARRLFEDVTTPSRGVLPTGRVAVEAPADALLRDLLADAGWPLDEPWSPFRCDLTDPVADPGVRVEIVGPAQVSARTAVHRAAFNSPRFTADAWHTMSTGPGYADARCVLAYDADGNPVAAATVWSAGAGRPGLIEPLGVDPAHRHHGYGRAITLAAQAALRDLGSSSALVNTPSANVGAVATYRAANFEPLPPIHDRYRAA</sequence>
<keyword evidence="3" id="KW-1185">Reference proteome</keyword>
<feature type="domain" description="N-acetyltransferase" evidence="1">
    <location>
        <begin position="287"/>
        <end position="426"/>
    </location>
</feature>
<dbReference type="Gene3D" id="3.40.630.30">
    <property type="match status" value="1"/>
</dbReference>
<dbReference type="Proteomes" id="UP001330812">
    <property type="component" value="Chromosome"/>
</dbReference>
<dbReference type="PROSITE" id="PS51186">
    <property type="entry name" value="GNAT"/>
    <property type="match status" value="1"/>
</dbReference>
<dbReference type="SUPFAM" id="SSF55729">
    <property type="entry name" value="Acyl-CoA N-acyltransferases (Nat)"/>
    <property type="match status" value="1"/>
</dbReference>
<dbReference type="CDD" id="cd04301">
    <property type="entry name" value="NAT_SF"/>
    <property type="match status" value="1"/>
</dbReference>
<gene>
    <name evidence="2" type="ORF">VSH64_39260</name>
</gene>
<dbReference type="EMBL" id="CP142149">
    <property type="protein sequence ID" value="WSE28814.1"/>
    <property type="molecule type" value="Genomic_DNA"/>
</dbReference>
<name>A0ABZ1I336_9PSEU</name>
<dbReference type="Pfam" id="PF00583">
    <property type="entry name" value="Acetyltransf_1"/>
    <property type="match status" value="1"/>
</dbReference>
<evidence type="ECO:0000313" key="2">
    <source>
        <dbReference type="EMBL" id="WSE28814.1"/>
    </source>
</evidence>
<evidence type="ECO:0000259" key="1">
    <source>
        <dbReference type="PROSITE" id="PS51186"/>
    </source>
</evidence>
<dbReference type="RefSeq" id="WP_326567810.1">
    <property type="nucleotide sequence ID" value="NZ_CP142149.1"/>
</dbReference>
<dbReference type="InterPro" id="IPR016181">
    <property type="entry name" value="Acyl_CoA_acyltransferase"/>
</dbReference>
<organism evidence="2 3">
    <name type="scientific">Amycolatopsis rhabdoformis</name>
    <dbReference type="NCBI Taxonomy" id="1448059"/>
    <lineage>
        <taxon>Bacteria</taxon>
        <taxon>Bacillati</taxon>
        <taxon>Actinomycetota</taxon>
        <taxon>Actinomycetes</taxon>
        <taxon>Pseudonocardiales</taxon>
        <taxon>Pseudonocardiaceae</taxon>
        <taxon>Amycolatopsis</taxon>
    </lineage>
</organism>
<protein>
    <submittedName>
        <fullName evidence="2">GNAT family N-acetyltransferase</fullName>
    </submittedName>
</protein>
<accession>A0ABZ1I336</accession>
<proteinExistence type="predicted"/>
<reference evidence="2 3" key="1">
    <citation type="journal article" date="2015" name="Int. J. Syst. Evol. Microbiol.">
        <title>Amycolatopsis rhabdoformis sp. nov., an actinomycete isolated from a tropical forest soil.</title>
        <authorList>
            <person name="Souza W.R."/>
            <person name="Silva R.E."/>
            <person name="Goodfellow M."/>
            <person name="Busarakam K."/>
            <person name="Figueiro F.S."/>
            <person name="Ferreira D."/>
            <person name="Rodrigues-Filho E."/>
            <person name="Moraes L.A.B."/>
            <person name="Zucchi T.D."/>
        </authorList>
    </citation>
    <scope>NUCLEOTIDE SEQUENCE [LARGE SCALE GENOMIC DNA]</scope>
    <source>
        <strain evidence="2 3">NCIMB 14900</strain>
    </source>
</reference>